<dbReference type="EMBL" id="CAGS01000169">
    <property type="protein sequence ID" value="CCF83596.1"/>
    <property type="molecule type" value="Genomic_DNA"/>
</dbReference>
<evidence type="ECO:0000313" key="2">
    <source>
        <dbReference type="EMBL" id="CCF83596.1"/>
    </source>
</evidence>
<evidence type="ECO:0000256" key="1">
    <source>
        <dbReference type="SAM" id="MobiDB-lite"/>
    </source>
</evidence>
<dbReference type="AlphaFoldDB" id="I4EFY4"/>
<organism evidence="2 3">
    <name type="scientific">Nitrolancea hollandica Lb</name>
    <dbReference type="NCBI Taxonomy" id="1129897"/>
    <lineage>
        <taxon>Bacteria</taxon>
        <taxon>Pseudomonadati</taxon>
        <taxon>Thermomicrobiota</taxon>
        <taxon>Thermomicrobia</taxon>
        <taxon>Sphaerobacterales</taxon>
        <taxon>Sphaerobacterineae</taxon>
        <taxon>Sphaerobacteraceae</taxon>
        <taxon>Nitrolancea</taxon>
    </lineage>
</organism>
<feature type="compositionally biased region" description="Basic and acidic residues" evidence="1">
    <location>
        <begin position="15"/>
        <end position="33"/>
    </location>
</feature>
<protein>
    <submittedName>
        <fullName evidence="2">Uncharacterized protein</fullName>
    </submittedName>
</protein>
<proteinExistence type="predicted"/>
<feature type="region of interest" description="Disordered" evidence="1">
    <location>
        <begin position="46"/>
        <end position="65"/>
    </location>
</feature>
<keyword evidence="3" id="KW-1185">Reference proteome</keyword>
<evidence type="ECO:0000313" key="3">
    <source>
        <dbReference type="Proteomes" id="UP000004221"/>
    </source>
</evidence>
<comment type="caution">
    <text evidence="2">The sequence shown here is derived from an EMBL/GenBank/DDBJ whole genome shotgun (WGS) entry which is preliminary data.</text>
</comment>
<dbReference type="Proteomes" id="UP000004221">
    <property type="component" value="Unassembled WGS sequence"/>
</dbReference>
<name>I4EFY4_9BACT</name>
<reference evidence="2 3" key="1">
    <citation type="journal article" date="2012" name="ISME J.">
        <title>Nitrification expanded: discovery, physiology and genomics of a nitrite-oxidizing bacterium from the phylum Chloroflexi.</title>
        <authorList>
            <person name="Sorokin D.Y."/>
            <person name="Lucker S."/>
            <person name="Vejmelkova D."/>
            <person name="Kostrikina N.A."/>
            <person name="Kleerebezem R."/>
            <person name="Rijpstra W.I."/>
            <person name="Damste J.S."/>
            <person name="Le Paslier D."/>
            <person name="Muyzer G."/>
            <person name="Wagner M."/>
            <person name="van Loosdrecht M.C."/>
            <person name="Daims H."/>
        </authorList>
    </citation>
    <scope>NUCLEOTIDE SEQUENCE [LARGE SCALE GENOMIC DNA]</scope>
    <source>
        <strain evidence="3">none</strain>
    </source>
</reference>
<feature type="region of interest" description="Disordered" evidence="1">
    <location>
        <begin position="1"/>
        <end position="33"/>
    </location>
</feature>
<gene>
    <name evidence="2" type="ORF">NITHO_2500003</name>
</gene>
<dbReference type="RefSeq" id="WP_008477036.1">
    <property type="nucleotide sequence ID" value="NZ_CAGS01000169.1"/>
</dbReference>
<sequence>MGTPGYSREFAQQRTAEEAERQRQLEEQQRENARIRERYLQGLEGEREAARRKAADDLEAELAPHKEQEKRAWLIDHPVATAADFERVWPLIRDEKYTGFHARLQREIAAQRAKYGRAG</sequence>
<accession>I4EFY4</accession>